<keyword evidence="1" id="KW-0808">Transferase</keyword>
<feature type="domain" description="Glucosyltransferase 3-like N-terminal" evidence="2">
    <location>
        <begin position="10"/>
        <end position="158"/>
    </location>
</feature>
<gene>
    <name evidence="4" type="ORF">ENT77_08685</name>
</gene>
<dbReference type="Gene3D" id="3.40.50.2000">
    <property type="entry name" value="Glycogen Phosphorylase B"/>
    <property type="match status" value="2"/>
</dbReference>
<evidence type="ECO:0000259" key="2">
    <source>
        <dbReference type="Pfam" id="PF26334"/>
    </source>
</evidence>
<dbReference type="EMBL" id="DSZY01000041">
    <property type="protein sequence ID" value="HGU41247.1"/>
    <property type="molecule type" value="Genomic_DNA"/>
</dbReference>
<dbReference type="InterPro" id="IPR058591">
    <property type="entry name" value="Gtf3_N"/>
</dbReference>
<reference evidence="4" key="1">
    <citation type="journal article" date="2020" name="mSystems">
        <title>Genome- and Community-Level Interaction Insights into Carbon Utilization and Element Cycling Functions of Hydrothermarchaeota in Hydrothermal Sediment.</title>
        <authorList>
            <person name="Zhou Z."/>
            <person name="Liu Y."/>
            <person name="Xu W."/>
            <person name="Pan J."/>
            <person name="Luo Z.H."/>
            <person name="Li M."/>
        </authorList>
    </citation>
    <scope>NUCLEOTIDE SEQUENCE [LARGE SCALE GENOMIC DNA]</scope>
    <source>
        <strain evidence="4">SpSt-609</strain>
    </source>
</reference>
<protein>
    <recommendedName>
        <fullName evidence="5">Glycosyltransferase family 1 protein</fullName>
    </recommendedName>
</protein>
<feature type="domain" description="Glucosyltransferase 3-like C-terminal" evidence="3">
    <location>
        <begin position="198"/>
        <end position="365"/>
    </location>
</feature>
<evidence type="ECO:0000256" key="1">
    <source>
        <dbReference type="ARBA" id="ARBA00022679"/>
    </source>
</evidence>
<dbReference type="AlphaFoldDB" id="A0A7C4CDH6"/>
<name>A0A7C4CDH6_9BACT</name>
<evidence type="ECO:0000259" key="3">
    <source>
        <dbReference type="Pfam" id="PF26337"/>
    </source>
</evidence>
<proteinExistence type="predicted"/>
<dbReference type="SUPFAM" id="SSF53756">
    <property type="entry name" value="UDP-Glycosyltransferase/glycogen phosphorylase"/>
    <property type="match status" value="1"/>
</dbReference>
<sequence>MKKRILPSRNYYVFRSISESFNAGSKAKIDCEIVFKNLSLVPIQIFALKKGSKKKIERYVRRIKRLIELLLFTIRGLLTNEYLHSNVVYQTVDPTSDLLFALALRVLFRHGKRIIVVHDLESLRTRKLSHFFKEKITLRCFTHAILHSREMESFVREKMNFKGKTFILGFFDYLVSTDKIRHCDEEKFTFPQNGRFVIVYAGNLSKEKSGFLYKLLQRKDPPSNYQLVLFGKGYDPGIQASFVEYAGAFPPDDLPKYIKGHFGLVWDGDEVNGIGGRTGEYLRYNSPHKASLYVVSGLPIISWSGAAIYKYIEEYDIGFGVESLEELDERLKTISEDDYKRWKKNILDLSRRLSKGENLASILREIMDI</sequence>
<evidence type="ECO:0000313" key="4">
    <source>
        <dbReference type="EMBL" id="HGU41247.1"/>
    </source>
</evidence>
<evidence type="ECO:0008006" key="5">
    <source>
        <dbReference type="Google" id="ProtNLM"/>
    </source>
</evidence>
<dbReference type="Pfam" id="PF26337">
    <property type="entry name" value="Gtf3_C"/>
    <property type="match status" value="1"/>
</dbReference>
<dbReference type="InterPro" id="IPR058592">
    <property type="entry name" value="Gtf3_C"/>
</dbReference>
<dbReference type="Pfam" id="PF26334">
    <property type="entry name" value="Gtf3_N"/>
    <property type="match status" value="1"/>
</dbReference>
<organism evidence="4">
    <name type="scientific">Fervidobacterium thailandense</name>
    <dbReference type="NCBI Taxonomy" id="1008305"/>
    <lineage>
        <taxon>Bacteria</taxon>
        <taxon>Thermotogati</taxon>
        <taxon>Thermotogota</taxon>
        <taxon>Thermotogae</taxon>
        <taxon>Thermotogales</taxon>
        <taxon>Fervidobacteriaceae</taxon>
        <taxon>Fervidobacterium</taxon>
    </lineage>
</organism>
<accession>A0A7C4CDH6</accession>
<comment type="caution">
    <text evidence="4">The sequence shown here is derived from an EMBL/GenBank/DDBJ whole genome shotgun (WGS) entry which is preliminary data.</text>
</comment>